<dbReference type="InterPro" id="IPR050545">
    <property type="entry name" value="Mycobact_MmpL"/>
</dbReference>
<dbReference type="SUPFAM" id="SSF82866">
    <property type="entry name" value="Multidrug efflux transporter AcrB transmembrane domain"/>
    <property type="match status" value="2"/>
</dbReference>
<feature type="transmembrane region" description="Helical" evidence="1">
    <location>
        <begin position="343"/>
        <end position="361"/>
    </location>
</feature>
<dbReference type="Gene3D" id="1.20.1640.10">
    <property type="entry name" value="Multidrug efflux transporter AcrB transmembrane domain"/>
    <property type="match status" value="2"/>
</dbReference>
<evidence type="ECO:0000256" key="1">
    <source>
        <dbReference type="SAM" id="Phobius"/>
    </source>
</evidence>
<protein>
    <recommendedName>
        <fullName evidence="3">SSD domain-containing protein</fullName>
    </recommendedName>
</protein>
<feature type="non-terminal residue" evidence="2">
    <location>
        <position position="362"/>
    </location>
</feature>
<feature type="transmembrane region" description="Helical" evidence="1">
    <location>
        <begin position="34"/>
        <end position="60"/>
    </location>
</feature>
<feature type="non-terminal residue" evidence="2">
    <location>
        <position position="1"/>
    </location>
</feature>
<keyword evidence="1" id="KW-1133">Transmembrane helix</keyword>
<reference evidence="2" key="1">
    <citation type="submission" date="2018-05" db="EMBL/GenBank/DDBJ databases">
        <authorList>
            <person name="Lanie J.A."/>
            <person name="Ng W.-L."/>
            <person name="Kazmierczak K.M."/>
            <person name="Andrzejewski T.M."/>
            <person name="Davidsen T.M."/>
            <person name="Wayne K.J."/>
            <person name="Tettelin H."/>
            <person name="Glass J.I."/>
            <person name="Rusch D."/>
            <person name="Podicherti R."/>
            <person name="Tsui H.-C.T."/>
            <person name="Winkler M.E."/>
        </authorList>
    </citation>
    <scope>NUCLEOTIDE SEQUENCE</scope>
</reference>
<name>A0A382NYS6_9ZZZZ</name>
<dbReference type="PANTHER" id="PTHR33406">
    <property type="entry name" value="MEMBRANE PROTEIN MJ1562-RELATED"/>
    <property type="match status" value="1"/>
</dbReference>
<dbReference type="AlphaFoldDB" id="A0A382NYS6"/>
<feature type="transmembrane region" description="Helical" evidence="1">
    <location>
        <begin position="95"/>
        <end position="112"/>
    </location>
</feature>
<keyword evidence="1" id="KW-0812">Transmembrane</keyword>
<sequence length="362" mass="40179">VASTMDSLLIPIFLTSITTIAAFLTMISSPLEPLVGYGICISVGIGWAWFLSSLMLPAVISLKKWDHESRAIAQASVFEVLIGRLGEVVLKYPKYVFSTGLFLVFFGLAGLYKITVDVNVASFFKPGTEIRDSMDFMDQEMTGTMDLRIRVEGDIKDPDILRKMDSLQVFVEKNDKIAVTYSIADVVKQMHRTVMDDSLKYESIPTSREKVNNLFTMYSMSGDPDDFSAMIDYDYTVGLITALSTVMTTEEVFLFVVSVSNYITTYFNENLNINVTGMIVVIRDMVIMIIQSSSLSILFSLILIGIIASIFFKRILWGFLAVVPLTAAVILNFGLMGHFNVNLNHITAILSSIIIGVGVDFA</sequence>
<accession>A0A382NYS6</accession>
<evidence type="ECO:0000313" key="2">
    <source>
        <dbReference type="EMBL" id="SVC64862.1"/>
    </source>
</evidence>
<proteinExistence type="predicted"/>
<evidence type="ECO:0008006" key="3">
    <source>
        <dbReference type="Google" id="ProtNLM"/>
    </source>
</evidence>
<dbReference type="PANTHER" id="PTHR33406:SF13">
    <property type="entry name" value="MEMBRANE PROTEIN YDFJ"/>
    <property type="match status" value="1"/>
</dbReference>
<feature type="transmembrane region" description="Helical" evidence="1">
    <location>
        <begin position="285"/>
        <end position="308"/>
    </location>
</feature>
<dbReference type="EMBL" id="UINC01102893">
    <property type="protein sequence ID" value="SVC64862.1"/>
    <property type="molecule type" value="Genomic_DNA"/>
</dbReference>
<keyword evidence="1" id="KW-0472">Membrane</keyword>
<feature type="transmembrane region" description="Helical" evidence="1">
    <location>
        <begin position="7"/>
        <end position="28"/>
    </location>
</feature>
<feature type="transmembrane region" description="Helical" evidence="1">
    <location>
        <begin position="315"/>
        <end position="337"/>
    </location>
</feature>
<gene>
    <name evidence="2" type="ORF">METZ01_LOCUS317716</name>
</gene>
<organism evidence="2">
    <name type="scientific">marine metagenome</name>
    <dbReference type="NCBI Taxonomy" id="408172"/>
    <lineage>
        <taxon>unclassified sequences</taxon>
        <taxon>metagenomes</taxon>
        <taxon>ecological metagenomes</taxon>
    </lineage>
</organism>
<dbReference type="GO" id="GO:0005886">
    <property type="term" value="C:plasma membrane"/>
    <property type="evidence" value="ECO:0007669"/>
    <property type="project" value="TreeGrafter"/>
</dbReference>